<name>A0A369TL52_9RHOB</name>
<organism evidence="1 2">
    <name type="scientific">Thalassococcus profundi</name>
    <dbReference type="NCBI Taxonomy" id="2282382"/>
    <lineage>
        <taxon>Bacteria</taxon>
        <taxon>Pseudomonadati</taxon>
        <taxon>Pseudomonadota</taxon>
        <taxon>Alphaproteobacteria</taxon>
        <taxon>Rhodobacterales</taxon>
        <taxon>Roseobacteraceae</taxon>
        <taxon>Thalassococcus</taxon>
    </lineage>
</organism>
<accession>A0A369TL52</accession>
<dbReference type="AlphaFoldDB" id="A0A369TL52"/>
<dbReference type="Proteomes" id="UP000253977">
    <property type="component" value="Unassembled WGS sequence"/>
</dbReference>
<gene>
    <name evidence="1" type="ORF">DU478_11170</name>
</gene>
<comment type="caution">
    <text evidence="1">The sequence shown here is derived from an EMBL/GenBank/DDBJ whole genome shotgun (WGS) entry which is preliminary data.</text>
</comment>
<dbReference type="EMBL" id="QPMK01000007">
    <property type="protein sequence ID" value="RDD66059.1"/>
    <property type="molecule type" value="Genomic_DNA"/>
</dbReference>
<evidence type="ECO:0000313" key="2">
    <source>
        <dbReference type="Proteomes" id="UP000253977"/>
    </source>
</evidence>
<protein>
    <submittedName>
        <fullName evidence="1">Uncharacterized protein</fullName>
    </submittedName>
</protein>
<dbReference type="RefSeq" id="WP_114511051.1">
    <property type="nucleotide sequence ID" value="NZ_QPMK01000007.1"/>
</dbReference>
<reference evidence="1 2" key="1">
    <citation type="submission" date="2018-07" db="EMBL/GenBank/DDBJ databases">
        <title>Thalassococcus profundi sp. nov., a marine bacterium isolated from deep seawater of Okinawa Trough.</title>
        <authorList>
            <person name="Yu M."/>
        </authorList>
    </citation>
    <scope>NUCLEOTIDE SEQUENCE [LARGE SCALE GENOMIC DNA]</scope>
    <source>
        <strain evidence="1 2">WRAS1</strain>
    </source>
</reference>
<sequence length="125" mass="13518">MSDEVPFVALSSRSIAERTSAELHLLAAHVQKVERAIVELLQREDLALRSATIKELQKLDTISQSLSALTAYLDSAAPGMWAEDAVDTRLPLSRVPLRALAERLAGGCGERAAKDMPETGVCTVF</sequence>
<proteinExistence type="predicted"/>
<dbReference type="OrthoDB" id="7868313at2"/>
<keyword evidence="2" id="KW-1185">Reference proteome</keyword>
<evidence type="ECO:0000313" key="1">
    <source>
        <dbReference type="EMBL" id="RDD66059.1"/>
    </source>
</evidence>